<dbReference type="AlphaFoldDB" id="A0A159Z9U4"/>
<dbReference type="OrthoDB" id="7802556at2"/>
<name>A0A159Z9U4_9RHOB</name>
<organism evidence="1 2">
    <name type="scientific">Frigidibacter mobilis</name>
    <dbReference type="NCBI Taxonomy" id="1335048"/>
    <lineage>
        <taxon>Bacteria</taxon>
        <taxon>Pseudomonadati</taxon>
        <taxon>Pseudomonadota</taxon>
        <taxon>Alphaproteobacteria</taxon>
        <taxon>Rhodobacterales</taxon>
        <taxon>Paracoccaceae</taxon>
        <taxon>Frigidibacter</taxon>
    </lineage>
</organism>
<protein>
    <recommendedName>
        <fullName evidence="3">Nodulation protein NodH</fullName>
    </recommendedName>
</protein>
<accession>A0A159Z9U4</accession>
<evidence type="ECO:0000313" key="2">
    <source>
        <dbReference type="Proteomes" id="UP000076128"/>
    </source>
</evidence>
<dbReference type="RefSeq" id="WP_066817079.1">
    <property type="nucleotide sequence ID" value="NZ_CP012661.1"/>
</dbReference>
<dbReference type="GO" id="GO:0016020">
    <property type="term" value="C:membrane"/>
    <property type="evidence" value="ECO:0007669"/>
    <property type="project" value="InterPro"/>
</dbReference>
<dbReference type="GO" id="GO:0008146">
    <property type="term" value="F:sulfotransferase activity"/>
    <property type="evidence" value="ECO:0007669"/>
    <property type="project" value="InterPro"/>
</dbReference>
<dbReference type="EMBL" id="CP012661">
    <property type="protein sequence ID" value="AMY71514.1"/>
    <property type="molecule type" value="Genomic_DNA"/>
</dbReference>
<dbReference type="Proteomes" id="UP000076128">
    <property type="component" value="Chromosome"/>
</dbReference>
<keyword evidence="2" id="KW-1185">Reference proteome</keyword>
<dbReference type="Gene3D" id="3.40.50.300">
    <property type="entry name" value="P-loop containing nucleotide triphosphate hydrolases"/>
    <property type="match status" value="1"/>
</dbReference>
<evidence type="ECO:0008006" key="3">
    <source>
        <dbReference type="Google" id="ProtNLM"/>
    </source>
</evidence>
<gene>
    <name evidence="1" type="ORF">AKL17_4302</name>
</gene>
<dbReference type="PATRIC" id="fig|1335048.3.peg.4468"/>
<dbReference type="STRING" id="1335048.AKL17_4302"/>
<evidence type="ECO:0000313" key="1">
    <source>
        <dbReference type="EMBL" id="AMY71514.1"/>
    </source>
</evidence>
<dbReference type="InterPro" id="IPR027417">
    <property type="entry name" value="P-loop_NTPase"/>
</dbReference>
<reference evidence="1 2" key="1">
    <citation type="submission" date="2015-09" db="EMBL/GenBank/DDBJ databases">
        <title>Complete genome sequence of Defluviimonas alba cai42t isolated from an oilfield in Xinjiang.</title>
        <authorList>
            <person name="Geng S."/>
            <person name="Pan X."/>
            <person name="Wu X."/>
        </authorList>
    </citation>
    <scope>NUCLEOTIDE SEQUENCE [LARGE SCALE GENOMIC DNA]</scope>
    <source>
        <strain evidence="2">cai42</strain>
    </source>
</reference>
<sequence length="470" mass="51473">MSRRYDLFVIFAEMRTGSNLLEASLNDVPGVTCHGEAFNPHFIGYPKTDSLLGVTMAKRAADPAALVAAMRAAPGLNGFRFFHDHDPRVLDMVLDDPRCAKVILTRNPVESYVSLQIARQTGQWKLGDARHQKTSRVLFDSDEFTAHLAGVQAFQLQLLRALQVGGQTAFYVDYEDIQDVAVLNGLARFLGAEGGVQGLATSLVKQNPEPLESKVANFGAMEAALARLDRFNLSRTPNFEPRRGPAVPSFVAAGRAPLLFMPIKAGPVAAVRGWLSSLDAGSALEEGFTQKSLRQWLRAHPGQRSFTVLRHPVRRAHAAFCEYILNGEYAELREVLRKTYKLPLPPVAKVAKMDLEEHRAAFAAFARFLKGHLAGQTSVRIDAAWASQAAVLQGFAQFAVPDLIAREDRLAEDLAHLAAAVGLPEPPLPVPEAPSAPFALAEVMTEEIKALLREAYQRDYVAFGFGGWQP</sequence>
<dbReference type="KEGG" id="daa:AKL17_4302"/>
<dbReference type="SUPFAM" id="SSF52540">
    <property type="entry name" value="P-loop containing nucleoside triphosphate hydrolases"/>
    <property type="match status" value="1"/>
</dbReference>
<proteinExistence type="predicted"/>
<dbReference type="InterPro" id="IPR005331">
    <property type="entry name" value="Sulfotransferase"/>
</dbReference>
<dbReference type="Pfam" id="PF03567">
    <property type="entry name" value="Sulfotransfer_2"/>
    <property type="match status" value="1"/>
</dbReference>